<organism evidence="5 6">
    <name type="scientific">Alcanivorax profundi</name>
    <dbReference type="NCBI Taxonomy" id="2338368"/>
    <lineage>
        <taxon>Bacteria</taxon>
        <taxon>Pseudomonadati</taxon>
        <taxon>Pseudomonadota</taxon>
        <taxon>Gammaproteobacteria</taxon>
        <taxon>Oceanospirillales</taxon>
        <taxon>Alcanivoracaceae</taxon>
        <taxon>Alcanivorax</taxon>
    </lineage>
</organism>
<dbReference type="RefSeq" id="WP_022984306.1">
    <property type="nucleotide sequence ID" value="NZ_QYYA01000001.1"/>
</dbReference>
<reference evidence="5 6" key="1">
    <citation type="submission" date="2018-09" db="EMBL/GenBank/DDBJ databases">
        <title>Alcanivorax profundi sp. nov., isolated from 1000 m-depth seawater of the Mariana Trench.</title>
        <authorList>
            <person name="Liu J."/>
        </authorList>
    </citation>
    <scope>NUCLEOTIDE SEQUENCE [LARGE SCALE GENOMIC DNA]</scope>
    <source>
        <strain evidence="5 6">MTEO17</strain>
    </source>
</reference>
<dbReference type="Proteomes" id="UP000283734">
    <property type="component" value="Unassembled WGS sequence"/>
</dbReference>
<feature type="region of interest" description="Disordered" evidence="4">
    <location>
        <begin position="33"/>
        <end position="58"/>
    </location>
</feature>
<proteinExistence type="predicted"/>
<keyword evidence="6" id="KW-1185">Reference proteome</keyword>
<dbReference type="Gene3D" id="1.25.40.10">
    <property type="entry name" value="Tetratricopeptide repeat domain"/>
    <property type="match status" value="1"/>
</dbReference>
<dbReference type="Pfam" id="PF13174">
    <property type="entry name" value="TPR_6"/>
    <property type="match status" value="1"/>
</dbReference>
<evidence type="ECO:0000256" key="1">
    <source>
        <dbReference type="ARBA" id="ARBA00022737"/>
    </source>
</evidence>
<name>A0A418Y2W5_9GAMM</name>
<sequence>MWTLFTDHGKSLLTASGLTAALLLSGCATTGGGLDGETAQGNTSRYEGQKAGGAASDSDAVHIPPVPHDPAVEKVAQQAMGEYARALQTRMAGNDQQALVMFQSLAERYPQLSGPRLNVALIYMQKEDWEKADQAFRDCLTVNDANPYCHNGLGLALREQGKFDDSRMHYQRALSLDPKYARAHFNLAVLGELYLQDLNLALTHFQAYQNLQKQPDTNVANWIADLKNRAPDAPSAQPVAGNGAGQHNGDVN</sequence>
<dbReference type="InterPro" id="IPR011990">
    <property type="entry name" value="TPR-like_helical_dom_sf"/>
</dbReference>
<dbReference type="Pfam" id="PF13414">
    <property type="entry name" value="TPR_11"/>
    <property type="match status" value="1"/>
</dbReference>
<feature type="region of interest" description="Disordered" evidence="4">
    <location>
        <begin position="230"/>
        <end position="252"/>
    </location>
</feature>
<protein>
    <submittedName>
        <fullName evidence="5">Tetratricopeptide repeat protein</fullName>
    </submittedName>
</protein>
<comment type="caution">
    <text evidence="5">The sequence shown here is derived from an EMBL/GenBank/DDBJ whole genome shotgun (WGS) entry which is preliminary data.</text>
</comment>
<dbReference type="PROSITE" id="PS50005">
    <property type="entry name" value="TPR"/>
    <property type="match status" value="1"/>
</dbReference>
<feature type="repeat" description="TPR" evidence="3">
    <location>
        <begin position="147"/>
        <end position="180"/>
    </location>
</feature>
<dbReference type="InterPro" id="IPR051685">
    <property type="entry name" value="Ycf3/AcsC/BcsC/TPR_MFPF"/>
</dbReference>
<dbReference type="OrthoDB" id="255821at2"/>
<evidence type="ECO:0000256" key="4">
    <source>
        <dbReference type="SAM" id="MobiDB-lite"/>
    </source>
</evidence>
<keyword evidence="1" id="KW-0677">Repeat</keyword>
<dbReference type="InterPro" id="IPR019734">
    <property type="entry name" value="TPR_rpt"/>
</dbReference>
<gene>
    <name evidence="5" type="ORF">D4A39_03265</name>
</gene>
<keyword evidence="2 3" id="KW-0802">TPR repeat</keyword>
<dbReference type="PANTHER" id="PTHR44943">
    <property type="entry name" value="CELLULOSE SYNTHASE OPERON PROTEIN C"/>
    <property type="match status" value="1"/>
</dbReference>
<evidence type="ECO:0000256" key="3">
    <source>
        <dbReference type="PROSITE-ProRule" id="PRU00339"/>
    </source>
</evidence>
<evidence type="ECO:0000256" key="2">
    <source>
        <dbReference type="ARBA" id="ARBA00022803"/>
    </source>
</evidence>
<evidence type="ECO:0000313" key="5">
    <source>
        <dbReference type="EMBL" id="RJG19876.1"/>
    </source>
</evidence>
<dbReference type="SUPFAM" id="SSF48452">
    <property type="entry name" value="TPR-like"/>
    <property type="match status" value="1"/>
</dbReference>
<dbReference type="AlphaFoldDB" id="A0A418Y2W5"/>
<dbReference type="PANTHER" id="PTHR44943:SF8">
    <property type="entry name" value="TPR REPEAT-CONTAINING PROTEIN MJ0263"/>
    <property type="match status" value="1"/>
</dbReference>
<accession>A0A418Y2W5</accession>
<dbReference type="SMART" id="SM00028">
    <property type="entry name" value="TPR"/>
    <property type="match status" value="2"/>
</dbReference>
<dbReference type="Pfam" id="PF13181">
    <property type="entry name" value="TPR_8"/>
    <property type="match status" value="1"/>
</dbReference>
<evidence type="ECO:0000313" key="6">
    <source>
        <dbReference type="Proteomes" id="UP000283734"/>
    </source>
</evidence>
<dbReference type="EMBL" id="QYYA01000001">
    <property type="protein sequence ID" value="RJG19876.1"/>
    <property type="molecule type" value="Genomic_DNA"/>
</dbReference>